<feature type="signal peptide" evidence="1">
    <location>
        <begin position="1"/>
        <end position="20"/>
    </location>
</feature>
<sequence length="76" mass="8374">MADWLVSVQLAALMFDITVSVVSRGRVPNLQRLSTFTLIFNTPPLLHIQRPKNGNPIPNGLNLYLNSGPRQAPGHV</sequence>
<dbReference type="Proteomes" id="UP000807353">
    <property type="component" value="Unassembled WGS sequence"/>
</dbReference>
<evidence type="ECO:0000313" key="2">
    <source>
        <dbReference type="EMBL" id="KAF9461766.1"/>
    </source>
</evidence>
<keyword evidence="1" id="KW-0732">Signal</keyword>
<reference evidence="2" key="1">
    <citation type="submission" date="2020-11" db="EMBL/GenBank/DDBJ databases">
        <authorList>
            <consortium name="DOE Joint Genome Institute"/>
            <person name="Ahrendt S."/>
            <person name="Riley R."/>
            <person name="Andreopoulos W."/>
            <person name="Labutti K."/>
            <person name="Pangilinan J."/>
            <person name="Ruiz-Duenas F.J."/>
            <person name="Barrasa J.M."/>
            <person name="Sanchez-Garcia M."/>
            <person name="Camarero S."/>
            <person name="Miyauchi S."/>
            <person name="Serrano A."/>
            <person name="Linde D."/>
            <person name="Babiker R."/>
            <person name="Drula E."/>
            <person name="Ayuso-Fernandez I."/>
            <person name="Pacheco R."/>
            <person name="Padilla G."/>
            <person name="Ferreira P."/>
            <person name="Barriuso J."/>
            <person name="Kellner H."/>
            <person name="Castanera R."/>
            <person name="Alfaro M."/>
            <person name="Ramirez L."/>
            <person name="Pisabarro A.G."/>
            <person name="Kuo A."/>
            <person name="Tritt A."/>
            <person name="Lipzen A."/>
            <person name="He G."/>
            <person name="Yan M."/>
            <person name="Ng V."/>
            <person name="Cullen D."/>
            <person name="Martin F."/>
            <person name="Rosso M.-N."/>
            <person name="Henrissat B."/>
            <person name="Hibbett D."/>
            <person name="Martinez A.T."/>
            <person name="Grigoriev I.V."/>
        </authorList>
    </citation>
    <scope>NUCLEOTIDE SEQUENCE</scope>
    <source>
        <strain evidence="2">CBS 247.69</strain>
    </source>
</reference>
<dbReference type="EMBL" id="MU150279">
    <property type="protein sequence ID" value="KAF9461766.1"/>
    <property type="molecule type" value="Genomic_DNA"/>
</dbReference>
<evidence type="ECO:0000256" key="1">
    <source>
        <dbReference type="SAM" id="SignalP"/>
    </source>
</evidence>
<dbReference type="AlphaFoldDB" id="A0A9P6CDG3"/>
<name>A0A9P6CDG3_9AGAR</name>
<feature type="chain" id="PRO_5040189580" description="Secreted protein" evidence="1">
    <location>
        <begin position="21"/>
        <end position="76"/>
    </location>
</feature>
<comment type="caution">
    <text evidence="2">The sequence shown here is derived from an EMBL/GenBank/DDBJ whole genome shotgun (WGS) entry which is preliminary data.</text>
</comment>
<accession>A0A9P6CDG3</accession>
<organism evidence="2 3">
    <name type="scientific">Collybia nuda</name>
    <dbReference type="NCBI Taxonomy" id="64659"/>
    <lineage>
        <taxon>Eukaryota</taxon>
        <taxon>Fungi</taxon>
        <taxon>Dikarya</taxon>
        <taxon>Basidiomycota</taxon>
        <taxon>Agaricomycotina</taxon>
        <taxon>Agaricomycetes</taxon>
        <taxon>Agaricomycetidae</taxon>
        <taxon>Agaricales</taxon>
        <taxon>Tricholomatineae</taxon>
        <taxon>Clitocybaceae</taxon>
        <taxon>Collybia</taxon>
    </lineage>
</organism>
<keyword evidence="3" id="KW-1185">Reference proteome</keyword>
<gene>
    <name evidence="2" type="ORF">BDZ94DRAFT_1262924</name>
</gene>
<evidence type="ECO:0000313" key="3">
    <source>
        <dbReference type="Proteomes" id="UP000807353"/>
    </source>
</evidence>
<evidence type="ECO:0008006" key="4">
    <source>
        <dbReference type="Google" id="ProtNLM"/>
    </source>
</evidence>
<protein>
    <recommendedName>
        <fullName evidence="4">Secreted protein</fullName>
    </recommendedName>
</protein>
<proteinExistence type="predicted"/>